<name>A0A327QN35_9BACT</name>
<dbReference type="OrthoDB" id="659408at2"/>
<gene>
    <name evidence="1" type="ORF">LX64_02216</name>
</gene>
<dbReference type="RefSeq" id="WP_111597688.1">
    <property type="nucleotide sequence ID" value="NZ_QLLL01000004.1"/>
</dbReference>
<dbReference type="Proteomes" id="UP000249547">
    <property type="component" value="Unassembled WGS sequence"/>
</dbReference>
<organism evidence="1 2">
    <name type="scientific">Chitinophaga skermanii</name>
    <dbReference type="NCBI Taxonomy" id="331697"/>
    <lineage>
        <taxon>Bacteria</taxon>
        <taxon>Pseudomonadati</taxon>
        <taxon>Bacteroidota</taxon>
        <taxon>Chitinophagia</taxon>
        <taxon>Chitinophagales</taxon>
        <taxon>Chitinophagaceae</taxon>
        <taxon>Chitinophaga</taxon>
    </lineage>
</organism>
<protein>
    <submittedName>
        <fullName evidence="1">Pimeloyl-ACP methyl ester carboxylesterase</fullName>
    </submittedName>
</protein>
<comment type="caution">
    <text evidence="1">The sequence shown here is derived from an EMBL/GenBank/DDBJ whole genome shotgun (WGS) entry which is preliminary data.</text>
</comment>
<dbReference type="EMBL" id="QLLL01000004">
    <property type="protein sequence ID" value="RAJ05062.1"/>
    <property type="molecule type" value="Genomic_DNA"/>
</dbReference>
<dbReference type="InterPro" id="IPR029058">
    <property type="entry name" value="AB_hydrolase_fold"/>
</dbReference>
<dbReference type="SUPFAM" id="SSF53474">
    <property type="entry name" value="alpha/beta-Hydrolases"/>
    <property type="match status" value="1"/>
</dbReference>
<keyword evidence="2" id="KW-1185">Reference proteome</keyword>
<evidence type="ECO:0000313" key="2">
    <source>
        <dbReference type="Proteomes" id="UP000249547"/>
    </source>
</evidence>
<evidence type="ECO:0000313" key="1">
    <source>
        <dbReference type="EMBL" id="RAJ05062.1"/>
    </source>
</evidence>
<dbReference type="AlphaFoldDB" id="A0A327QN35"/>
<dbReference type="Gene3D" id="3.40.50.1820">
    <property type="entry name" value="alpha/beta hydrolase"/>
    <property type="match status" value="1"/>
</dbReference>
<reference evidence="1 2" key="1">
    <citation type="submission" date="2018-06" db="EMBL/GenBank/DDBJ databases">
        <title>Genomic Encyclopedia of Archaeal and Bacterial Type Strains, Phase II (KMG-II): from individual species to whole genera.</title>
        <authorList>
            <person name="Goeker M."/>
        </authorList>
    </citation>
    <scope>NUCLEOTIDE SEQUENCE [LARGE SCALE GENOMIC DNA]</scope>
    <source>
        <strain evidence="1 2">DSM 23857</strain>
    </source>
</reference>
<sequence length="219" mass="25591">MNQKKKIYCISGLGADERVFSHIQFPAGYDVHFLPWITPMYDDEPIEEYAARMSKDIDTTEPVSLVGLSFGGIMSIEIARQIKVDKMVLLSTIKNSKERPPIFNRFTTFVFKRLPDKLIFKNRAFFVKLFLQSKSHEENKLVADYLKKDDYTYLRWAVGTIMQWKNDDELQQPFIHIHGDKDRPFPIKYVHPTHILHGAGHFMVMNRSKEINHILAGFL</sequence>
<accession>A0A327QN35</accession>
<proteinExistence type="predicted"/>